<feature type="region of interest" description="Disordered" evidence="11">
    <location>
        <begin position="67"/>
        <end position="94"/>
    </location>
</feature>
<comment type="similarity">
    <text evidence="1 10">Belongs to the peroxin-14 family.</text>
</comment>
<sequence>MRELLVEQARRFLQHEGVRHASRAEQRAFLESKGLSEEEVDAAHALVNGGAQADSAWPSGGCGQRACGSAKPCASTDAATTPTSSPEASCSSTSQATARQKLSYLF</sequence>
<reference evidence="13" key="1">
    <citation type="submission" date="2021-01" db="EMBL/GenBank/DDBJ databases">
        <authorList>
            <person name="Corre E."/>
            <person name="Pelletier E."/>
            <person name="Niang G."/>
            <person name="Scheremetjew M."/>
            <person name="Finn R."/>
            <person name="Kale V."/>
            <person name="Holt S."/>
            <person name="Cochrane G."/>
            <person name="Meng A."/>
            <person name="Brown T."/>
            <person name="Cohen L."/>
        </authorList>
    </citation>
    <scope>NUCLEOTIDE SEQUENCE</scope>
    <source>
        <strain evidence="13">CCMP3105</strain>
    </source>
</reference>
<dbReference type="Pfam" id="PF04695">
    <property type="entry name" value="Pex14_N"/>
    <property type="match status" value="1"/>
</dbReference>
<dbReference type="EMBL" id="HBNR01082549">
    <property type="protein sequence ID" value="CAE4659849.1"/>
    <property type="molecule type" value="Transcribed_RNA"/>
</dbReference>
<accession>A0A7S4VQQ0</accession>
<dbReference type="InterPro" id="IPR025655">
    <property type="entry name" value="PEX14"/>
</dbReference>
<dbReference type="Gene3D" id="1.10.10.10">
    <property type="entry name" value="Winged helix-like DNA-binding domain superfamily/Winged helix DNA-binding domain"/>
    <property type="match status" value="1"/>
</dbReference>
<proteinExistence type="inferred from homology"/>
<feature type="domain" description="Peroxisome membrane anchor protein Pex14p N-terminal" evidence="12">
    <location>
        <begin position="2"/>
        <end position="43"/>
    </location>
</feature>
<keyword evidence="6 10" id="KW-0576">Peroxisome</keyword>
<dbReference type="GO" id="GO:0005102">
    <property type="term" value="F:signaling receptor binding"/>
    <property type="evidence" value="ECO:0007669"/>
    <property type="project" value="TreeGrafter"/>
</dbReference>
<evidence type="ECO:0000256" key="1">
    <source>
        <dbReference type="ARBA" id="ARBA00005443"/>
    </source>
</evidence>
<comment type="subcellular location">
    <subcellularLocation>
        <location evidence="9 10">Peroxisome membrane</location>
    </subcellularLocation>
</comment>
<evidence type="ECO:0000256" key="8">
    <source>
        <dbReference type="ARBA" id="ARBA00029691"/>
    </source>
</evidence>
<evidence type="ECO:0000256" key="4">
    <source>
        <dbReference type="ARBA" id="ARBA00023010"/>
    </source>
</evidence>
<keyword evidence="5 10" id="KW-0472">Membrane</keyword>
<dbReference type="AlphaFoldDB" id="A0A7S4VQQ0"/>
<evidence type="ECO:0000256" key="9">
    <source>
        <dbReference type="ARBA" id="ARBA00046271"/>
    </source>
</evidence>
<keyword evidence="4" id="KW-0811">Translocation</keyword>
<evidence type="ECO:0000256" key="6">
    <source>
        <dbReference type="ARBA" id="ARBA00023140"/>
    </source>
</evidence>
<evidence type="ECO:0000256" key="3">
    <source>
        <dbReference type="ARBA" id="ARBA00022927"/>
    </source>
</evidence>
<dbReference type="GO" id="GO:0016560">
    <property type="term" value="P:protein import into peroxisome matrix, docking"/>
    <property type="evidence" value="ECO:0007669"/>
    <property type="project" value="UniProtKB-UniRule"/>
</dbReference>
<evidence type="ECO:0000256" key="10">
    <source>
        <dbReference type="RuleBase" id="RU367032"/>
    </source>
</evidence>
<dbReference type="PANTHER" id="PTHR23058:SF0">
    <property type="entry name" value="PEROXISOMAL MEMBRANE PROTEIN PEX14"/>
    <property type="match status" value="1"/>
</dbReference>
<organism evidence="13">
    <name type="scientific">Alexandrium monilatum</name>
    <dbReference type="NCBI Taxonomy" id="311494"/>
    <lineage>
        <taxon>Eukaryota</taxon>
        <taxon>Sar</taxon>
        <taxon>Alveolata</taxon>
        <taxon>Dinophyceae</taxon>
        <taxon>Gonyaulacales</taxon>
        <taxon>Pyrocystaceae</taxon>
        <taxon>Alexandrium</taxon>
    </lineage>
</organism>
<dbReference type="InterPro" id="IPR006785">
    <property type="entry name" value="Pex14_N"/>
</dbReference>
<evidence type="ECO:0000259" key="12">
    <source>
        <dbReference type="Pfam" id="PF04695"/>
    </source>
</evidence>
<dbReference type="PANTHER" id="PTHR23058">
    <property type="entry name" value="PEROXISOMAL MEMBRANE PROTEIN PEX14"/>
    <property type="match status" value="1"/>
</dbReference>
<dbReference type="InterPro" id="IPR036388">
    <property type="entry name" value="WH-like_DNA-bd_sf"/>
</dbReference>
<feature type="compositionally biased region" description="Low complexity" evidence="11">
    <location>
        <begin position="74"/>
        <end position="94"/>
    </location>
</feature>
<dbReference type="GO" id="GO:1990429">
    <property type="term" value="C:peroxisomal importomer complex"/>
    <property type="evidence" value="ECO:0007669"/>
    <property type="project" value="TreeGrafter"/>
</dbReference>
<protein>
    <recommendedName>
        <fullName evidence="7 10">Peroxisomal membrane protein PEX14</fullName>
    </recommendedName>
    <alternativeName>
        <fullName evidence="8 10">Peroxin-14</fullName>
    </alternativeName>
</protein>
<gene>
    <name evidence="13" type="ORF">AMON00008_LOCUS59075</name>
</gene>
<keyword evidence="3 10" id="KW-0653">Protein transport</keyword>
<comment type="function">
    <text evidence="10">Component of the PEX13-PEX14 docking complex, a translocon channel that specifically mediates the import of peroxisomal cargo proteins bound to PEX5 receptor. The PEX13-PEX14 docking complex forms a large import pore which can be opened to a diameter of about 9 nm. Mechanistically, PEX5 receptor along with cargo proteins associates with the PEX14 subunit of the PEX13-PEX14 docking complex in the cytosol, leading to the insertion of the receptor into the organelle membrane with the concomitant translocation of the cargo into the peroxisome matrix.</text>
</comment>
<evidence type="ECO:0000256" key="11">
    <source>
        <dbReference type="SAM" id="MobiDB-lite"/>
    </source>
</evidence>
<evidence type="ECO:0000313" key="13">
    <source>
        <dbReference type="EMBL" id="CAE4659849.1"/>
    </source>
</evidence>
<keyword evidence="2 10" id="KW-0813">Transport</keyword>
<evidence type="ECO:0000256" key="2">
    <source>
        <dbReference type="ARBA" id="ARBA00022448"/>
    </source>
</evidence>
<dbReference type="GO" id="GO:0005778">
    <property type="term" value="C:peroxisomal membrane"/>
    <property type="evidence" value="ECO:0007669"/>
    <property type="project" value="UniProtKB-SubCell"/>
</dbReference>
<name>A0A7S4VQQ0_9DINO</name>
<evidence type="ECO:0000256" key="7">
    <source>
        <dbReference type="ARBA" id="ARBA00029502"/>
    </source>
</evidence>
<evidence type="ECO:0000256" key="5">
    <source>
        <dbReference type="ARBA" id="ARBA00023136"/>
    </source>
</evidence>